<dbReference type="InterPro" id="IPR000719">
    <property type="entry name" value="Prot_kinase_dom"/>
</dbReference>
<dbReference type="PROSITE" id="PS51746">
    <property type="entry name" value="PPM_2"/>
    <property type="match status" value="1"/>
</dbReference>
<dbReference type="Pfam" id="PF00069">
    <property type="entry name" value="Pkinase"/>
    <property type="match status" value="1"/>
</dbReference>
<keyword evidence="5" id="KW-0067">ATP-binding</keyword>
<dbReference type="PATRIC" id="fig|698738.3.peg.2197"/>
<dbReference type="CDD" id="cd14014">
    <property type="entry name" value="STKc_PknB_like"/>
    <property type="match status" value="1"/>
</dbReference>
<dbReference type="Pfam" id="PF13672">
    <property type="entry name" value="PP2C_2"/>
    <property type="match status" value="1"/>
</dbReference>
<dbReference type="SUPFAM" id="SSF56112">
    <property type="entry name" value="Protein kinase-like (PK-like)"/>
    <property type="match status" value="1"/>
</dbReference>
<dbReference type="InterPro" id="IPR011009">
    <property type="entry name" value="Kinase-like_dom_sf"/>
</dbReference>
<evidence type="ECO:0000256" key="6">
    <source>
        <dbReference type="SAM" id="Phobius"/>
    </source>
</evidence>
<dbReference type="SUPFAM" id="SSF81606">
    <property type="entry name" value="PP2C-like"/>
    <property type="match status" value="1"/>
</dbReference>
<dbReference type="EMBL" id="FO203512">
    <property type="protein sequence ID" value="CCK76298.1"/>
    <property type="molecule type" value="Genomic_DNA"/>
</dbReference>
<evidence type="ECO:0000256" key="3">
    <source>
        <dbReference type="ARBA" id="ARBA00022741"/>
    </source>
</evidence>
<dbReference type="GO" id="GO:0004674">
    <property type="term" value="F:protein serine/threonine kinase activity"/>
    <property type="evidence" value="ECO:0007669"/>
    <property type="project" value="UniProtKB-KW"/>
</dbReference>
<dbReference type="OrthoDB" id="9801841at2"/>
<evidence type="ECO:0000256" key="5">
    <source>
        <dbReference type="ARBA" id="ARBA00022840"/>
    </source>
</evidence>
<evidence type="ECO:0000259" key="7">
    <source>
        <dbReference type="PROSITE" id="PS50011"/>
    </source>
</evidence>
<feature type="transmembrane region" description="Helical" evidence="6">
    <location>
        <begin position="566"/>
        <end position="587"/>
    </location>
</feature>
<dbReference type="Gene3D" id="1.10.510.10">
    <property type="entry name" value="Transferase(Phosphotransferase) domain 1"/>
    <property type="match status" value="1"/>
</dbReference>
<evidence type="ECO:0000256" key="1">
    <source>
        <dbReference type="ARBA" id="ARBA00022527"/>
    </source>
</evidence>
<dbReference type="PANTHER" id="PTHR24351">
    <property type="entry name" value="RIBOSOMAL PROTEIN S6 KINASE"/>
    <property type="match status" value="1"/>
</dbReference>
<proteinExistence type="predicted"/>
<dbReference type="Proteomes" id="UP000032749">
    <property type="component" value="Chromosome"/>
</dbReference>
<reference evidence="9 10" key="1">
    <citation type="journal article" date="2013" name="Nat. Commun.">
        <title>Genome sequence and functional genomic analysis of the oil-degrading bacterium Oleispira antarctica.</title>
        <authorList>
            <person name="Kube M."/>
            <person name="Chernikova T.N."/>
            <person name="Al-Ramahi Y."/>
            <person name="Beloqui A."/>
            <person name="Lopez-Cortez N."/>
            <person name="Guazzaroni M.E."/>
            <person name="Heipieper H.J."/>
            <person name="Klages S."/>
            <person name="Kotsyurbenko O.R."/>
            <person name="Langer I."/>
            <person name="Nechitaylo T.Y."/>
            <person name="Lunsdorf H."/>
            <person name="Fernandez M."/>
            <person name="Juarez S."/>
            <person name="Ciordia S."/>
            <person name="Singer A."/>
            <person name="Kagan O."/>
            <person name="Egorova O."/>
            <person name="Petit P.A."/>
            <person name="Stogios P."/>
            <person name="Kim Y."/>
            <person name="Tchigvintsev A."/>
            <person name="Flick R."/>
            <person name="Denaro R."/>
            <person name="Genovese M."/>
            <person name="Albar J.P."/>
            <person name="Reva O.N."/>
            <person name="Martinez-Gomariz M."/>
            <person name="Tran H."/>
            <person name="Ferrer M."/>
            <person name="Savchenko A."/>
            <person name="Yakunin A.F."/>
            <person name="Yakimov M.M."/>
            <person name="Golyshina O.V."/>
            <person name="Reinhardt R."/>
            <person name="Golyshin P.N."/>
        </authorList>
    </citation>
    <scope>NUCLEOTIDE SEQUENCE [LARGE SCALE GENOMIC DNA]</scope>
</reference>
<name>R4YSL7_OLEAN</name>
<keyword evidence="6" id="KW-1133">Transmembrane helix</keyword>
<keyword evidence="1" id="KW-0723">Serine/threonine-protein kinase</keyword>
<dbReference type="InterPro" id="IPR001932">
    <property type="entry name" value="PPM-type_phosphatase-like_dom"/>
</dbReference>
<feature type="domain" description="PPM-type phosphatase" evidence="8">
    <location>
        <begin position="19"/>
        <end position="251"/>
    </location>
</feature>
<feature type="domain" description="Protein kinase" evidence="7">
    <location>
        <begin position="284"/>
        <end position="566"/>
    </location>
</feature>
<sequence length="589" mass="66578">MTTSTPNEQWHLQAEQHFTLGQTSHKGAKAQNEDAIGIRIPTGIIQSHKGSVAIIADGVSAAEAGKEASETCVRNFLSDYYSTPDTWSVKQSTTKVLTALNRWLYSQGQRFTDAQKGYISTLSCVVFKSNTAHIFHVGDSRIYRLRDGDLEQLTRDHTTAVSSTQSYLARAMGLDVKLDVDYRSTDIEPGDIFFLSTDGIHDFITDQQLRNHLKPLKQLTTENFELNCQQLVDLALQQKSNDNLSCQIIRIDTLPKQDLNDVHQKLTDLPFPPNLAVGMSIDGLRIEKELHSSNRSQLYKVVDIDTGEAFCMKTPSVNYNDDAAYIERFILEGWIGHRINNPHVLKIAGFNRPKHYLYYLTEYIDGITLEQWIKENPNPPIQNVIIIIQQVLKGLRAFHRRETIHQDLKPGNIMLDKYGEAKIIDFGSCHVKAIAEIATPLERDGILGTATYAAPEAVLEGQSLQQSDIFSVAVILFEMLTNKLPFAGKLEECRNKNAYLNTRYTPSYELNPLVPVWLDGAIKKALRFEPNNRHGDVSEFLYEIEHPNPKYKKTYNVALLHSNPSLPWQFLSGVLLISLCVSIYFNLNP</sequence>
<dbReference type="PROSITE" id="PS50011">
    <property type="entry name" value="PROTEIN_KINASE_DOM"/>
    <property type="match status" value="1"/>
</dbReference>
<dbReference type="KEGG" id="oai:OLEAN_C21220"/>
<evidence type="ECO:0000313" key="10">
    <source>
        <dbReference type="Proteomes" id="UP000032749"/>
    </source>
</evidence>
<dbReference type="CDD" id="cd00143">
    <property type="entry name" value="PP2Cc"/>
    <property type="match status" value="1"/>
</dbReference>
<dbReference type="SMART" id="SM00220">
    <property type="entry name" value="S_TKc"/>
    <property type="match status" value="1"/>
</dbReference>
<dbReference type="Gene3D" id="3.60.40.10">
    <property type="entry name" value="PPM-type phosphatase domain"/>
    <property type="match status" value="1"/>
</dbReference>
<dbReference type="GO" id="GO:0005524">
    <property type="term" value="F:ATP binding"/>
    <property type="evidence" value="ECO:0007669"/>
    <property type="project" value="UniProtKB-KW"/>
</dbReference>
<keyword evidence="6" id="KW-0472">Membrane</keyword>
<dbReference type="STRING" id="698738.OLEAN_C21220"/>
<dbReference type="SMART" id="SM00331">
    <property type="entry name" value="PP2C_SIG"/>
    <property type="match status" value="1"/>
</dbReference>
<accession>R4YSL7</accession>
<evidence type="ECO:0000259" key="8">
    <source>
        <dbReference type="PROSITE" id="PS51746"/>
    </source>
</evidence>
<evidence type="ECO:0000256" key="2">
    <source>
        <dbReference type="ARBA" id="ARBA00022679"/>
    </source>
</evidence>
<dbReference type="InterPro" id="IPR036457">
    <property type="entry name" value="PPM-type-like_dom_sf"/>
</dbReference>
<keyword evidence="4 9" id="KW-0418">Kinase</keyword>
<dbReference type="AlphaFoldDB" id="R4YSL7"/>
<keyword evidence="2" id="KW-0808">Transferase</keyword>
<dbReference type="SMART" id="SM00332">
    <property type="entry name" value="PP2Cc"/>
    <property type="match status" value="1"/>
</dbReference>
<keyword evidence="10" id="KW-1185">Reference proteome</keyword>
<organism evidence="9 10">
    <name type="scientific">Oleispira antarctica RB-8</name>
    <dbReference type="NCBI Taxonomy" id="698738"/>
    <lineage>
        <taxon>Bacteria</taxon>
        <taxon>Pseudomonadati</taxon>
        <taxon>Pseudomonadota</taxon>
        <taxon>Gammaproteobacteria</taxon>
        <taxon>Oceanospirillales</taxon>
        <taxon>Oceanospirillaceae</taxon>
        <taxon>Oleispira</taxon>
    </lineage>
</organism>
<gene>
    <name evidence="9" type="ORF">OLEAN_C21220</name>
</gene>
<protein>
    <submittedName>
        <fullName evidence="9">Bifunctional serine/threonine kinase and phosphatase</fullName>
    </submittedName>
</protein>
<keyword evidence="6" id="KW-0812">Transmembrane</keyword>
<keyword evidence="3" id="KW-0547">Nucleotide-binding</keyword>
<dbReference type="HOGENOM" id="CLU_034273_0_0_6"/>
<evidence type="ECO:0000256" key="4">
    <source>
        <dbReference type="ARBA" id="ARBA00022777"/>
    </source>
</evidence>
<evidence type="ECO:0000313" key="9">
    <source>
        <dbReference type="EMBL" id="CCK76298.1"/>
    </source>
</evidence>